<gene>
    <name evidence="1" type="ORF">BHE75_00962</name>
</gene>
<proteinExistence type="predicted"/>
<protein>
    <submittedName>
        <fullName evidence="1">Uncharacterized protein</fullName>
    </submittedName>
</protein>
<dbReference type="EMBL" id="MIPT01000001">
    <property type="protein sequence ID" value="OHT18982.1"/>
    <property type="molecule type" value="Genomic_DNA"/>
</dbReference>
<evidence type="ECO:0000313" key="1">
    <source>
        <dbReference type="EMBL" id="OHT18982.1"/>
    </source>
</evidence>
<dbReference type="RefSeq" id="WP_041865436.1">
    <property type="nucleotide sequence ID" value="NZ_MIPT01000001.1"/>
</dbReference>
<name>A0A1S1HAY2_9SPHN</name>
<dbReference type="Proteomes" id="UP000179467">
    <property type="component" value="Unassembled WGS sequence"/>
</dbReference>
<accession>A0A1S1HAY2</accession>
<comment type="caution">
    <text evidence="1">The sequence shown here is derived from an EMBL/GenBank/DDBJ whole genome shotgun (WGS) entry which is preliminary data.</text>
</comment>
<dbReference type="OrthoDB" id="5145750at2"/>
<evidence type="ECO:0000313" key="2">
    <source>
        <dbReference type="Proteomes" id="UP000179467"/>
    </source>
</evidence>
<organism evidence="1 2">
    <name type="scientific">Edaphosphingomonas haloaromaticamans</name>
    <dbReference type="NCBI Taxonomy" id="653954"/>
    <lineage>
        <taxon>Bacteria</taxon>
        <taxon>Pseudomonadati</taxon>
        <taxon>Pseudomonadota</taxon>
        <taxon>Alphaproteobacteria</taxon>
        <taxon>Sphingomonadales</taxon>
        <taxon>Rhizorhabdaceae</taxon>
        <taxon>Edaphosphingomonas</taxon>
    </lineage>
</organism>
<keyword evidence="2" id="KW-1185">Reference proteome</keyword>
<sequence>MANVDGQWDCVTKTPMGEQKSVFTVVSNGDTFTGSNAGPMGSLDVVDGKVDGDTLSWKMELKVPMAMTMDATATVDGDTLTGTIKLGAFGVAPMTGTRKA</sequence>
<reference evidence="1 2" key="1">
    <citation type="submission" date="2016-09" db="EMBL/GenBank/DDBJ databases">
        <title>Metabolic pathway, cell adaptation mechanisms and a novel monoxygenase revealed through proteogenomic-transcription analysis of a Sphingomonas haloaromaticamans strain degrading the fungicide ortho-phenylphenol.</title>
        <authorList>
            <person name="Perruchon C."/>
            <person name="Papadopoulou E.S."/>
            <person name="Rousidou C."/>
            <person name="Vasileiadis S."/>
            <person name="Tanou G."/>
            <person name="Amoutzias G."/>
            <person name="Molassiotis A."/>
            <person name="Karpouzas D.G."/>
        </authorList>
    </citation>
    <scope>NUCLEOTIDE SEQUENCE [LARGE SCALE GENOMIC DNA]</scope>
    <source>
        <strain evidence="1 2">P3</strain>
    </source>
</reference>
<dbReference type="AlphaFoldDB" id="A0A1S1HAY2"/>